<dbReference type="Proteomes" id="UP000663873">
    <property type="component" value="Unassembled WGS sequence"/>
</dbReference>
<comment type="caution">
    <text evidence="1">The sequence shown here is derived from an EMBL/GenBank/DDBJ whole genome shotgun (WGS) entry which is preliminary data.</text>
</comment>
<evidence type="ECO:0000313" key="3">
    <source>
        <dbReference type="Proteomes" id="UP000663873"/>
    </source>
</evidence>
<proteinExistence type="predicted"/>
<dbReference type="AlphaFoldDB" id="A0A821Q4R8"/>
<name>A0A821Q4R8_9BILA</name>
<evidence type="ECO:0000313" key="2">
    <source>
        <dbReference type="EMBL" id="CAF5033541.1"/>
    </source>
</evidence>
<dbReference type="Proteomes" id="UP000663848">
    <property type="component" value="Unassembled WGS sequence"/>
</dbReference>
<protein>
    <submittedName>
        <fullName evidence="1">Uncharacterized protein</fullName>
    </submittedName>
</protein>
<dbReference type="EMBL" id="CAJOBP010052818">
    <property type="protein sequence ID" value="CAF4819786.1"/>
    <property type="molecule type" value="Genomic_DNA"/>
</dbReference>
<accession>A0A821Q4R8</accession>
<dbReference type="EMBL" id="CAJOBR010044038">
    <property type="protein sequence ID" value="CAF5033541.1"/>
    <property type="molecule type" value="Genomic_DNA"/>
</dbReference>
<feature type="non-terminal residue" evidence="1">
    <location>
        <position position="1"/>
    </location>
</feature>
<reference evidence="1" key="1">
    <citation type="submission" date="2021-02" db="EMBL/GenBank/DDBJ databases">
        <authorList>
            <person name="Nowell W R."/>
        </authorList>
    </citation>
    <scope>NUCLEOTIDE SEQUENCE</scope>
</reference>
<sequence>FQIIFIDMISEFLPVKSKILFIYLWSSLNMPLLIYI</sequence>
<gene>
    <name evidence="2" type="ORF">QYT958_LOCUS40840</name>
    <name evidence="1" type="ORF">UJA718_LOCUS42111</name>
</gene>
<evidence type="ECO:0000313" key="1">
    <source>
        <dbReference type="EMBL" id="CAF4819786.1"/>
    </source>
</evidence>
<keyword evidence="3" id="KW-1185">Reference proteome</keyword>
<organism evidence="1 3">
    <name type="scientific">Rotaria socialis</name>
    <dbReference type="NCBI Taxonomy" id="392032"/>
    <lineage>
        <taxon>Eukaryota</taxon>
        <taxon>Metazoa</taxon>
        <taxon>Spiralia</taxon>
        <taxon>Gnathifera</taxon>
        <taxon>Rotifera</taxon>
        <taxon>Eurotatoria</taxon>
        <taxon>Bdelloidea</taxon>
        <taxon>Philodinida</taxon>
        <taxon>Philodinidae</taxon>
        <taxon>Rotaria</taxon>
    </lineage>
</organism>